<accession>A0A368KNB0</accession>
<dbReference type="OrthoDB" id="261683at2"/>
<sequence>MVLFLKIVAGFFIAFLLLVVFVYYFIRWKFGNWIKKFADAMKEAFAGGVPPFRIHLRKREPSEEEDEDDWVPRENREAFEEYCAEFESLGFIKLEDYFIDEIAAQMRVFVDESTRTYGVVYSHPMLNVWCDIVRKFEDGTGWTFGLVKYHGMDSPPHSTHKFFPDESLADMVAKFQQEAPREGAILVSKEDFPAFFEKEYAAEMDWRIERCGPTEQEVRRIADLDGQECTDQMVQQTQMQWRLAIAEFQKERVLKRYRKEAELDSFQWDYLQNYGVVVHHKMTAEELLNLYDEDYFPVHHMEIEEEDLDDEDIAQQTAWEKRLGELRTALGKGSPQEVFRNMIELGNGSATHKWEFKKSVSDPVVADIWTRTYQDEENQNWDDED</sequence>
<evidence type="ECO:0000256" key="1">
    <source>
        <dbReference type="SAM" id="Phobius"/>
    </source>
</evidence>
<evidence type="ECO:0000313" key="2">
    <source>
        <dbReference type="EMBL" id="RCS44705.1"/>
    </source>
</evidence>
<organism evidence="2 3">
    <name type="scientific">Bremerella cremea</name>
    <dbReference type="NCBI Taxonomy" id="1031537"/>
    <lineage>
        <taxon>Bacteria</taxon>
        <taxon>Pseudomonadati</taxon>
        <taxon>Planctomycetota</taxon>
        <taxon>Planctomycetia</taxon>
        <taxon>Pirellulales</taxon>
        <taxon>Pirellulaceae</taxon>
        <taxon>Bremerella</taxon>
    </lineage>
</organism>
<proteinExistence type="predicted"/>
<gene>
    <name evidence="2" type="ORF">DTL42_17450</name>
</gene>
<dbReference type="AlphaFoldDB" id="A0A368KNB0"/>
<keyword evidence="1" id="KW-0812">Transmembrane</keyword>
<keyword evidence="1" id="KW-0472">Membrane</keyword>
<protein>
    <submittedName>
        <fullName evidence="2">Uncharacterized protein</fullName>
    </submittedName>
</protein>
<reference evidence="2 3" key="1">
    <citation type="submission" date="2018-07" db="EMBL/GenBank/DDBJ databases">
        <title>Comparative genomes isolates from brazilian mangrove.</title>
        <authorList>
            <person name="De Araujo J.E."/>
            <person name="Taketani R.G."/>
            <person name="Silva M.C.P."/>
            <person name="Lourenco M.V."/>
            <person name="Oliveira V.M."/>
            <person name="Andreote F.D."/>
        </authorList>
    </citation>
    <scope>NUCLEOTIDE SEQUENCE [LARGE SCALE GENOMIC DNA]</scope>
    <source>
        <strain evidence="2 3">HEX PRIS-MGV</strain>
    </source>
</reference>
<feature type="transmembrane region" description="Helical" evidence="1">
    <location>
        <begin position="6"/>
        <end position="26"/>
    </location>
</feature>
<dbReference type="RefSeq" id="WP_114370313.1">
    <property type="nucleotide sequence ID" value="NZ_QPEX01000034.1"/>
</dbReference>
<comment type="caution">
    <text evidence="2">The sequence shown here is derived from an EMBL/GenBank/DDBJ whole genome shotgun (WGS) entry which is preliminary data.</text>
</comment>
<name>A0A368KNB0_9BACT</name>
<keyword evidence="1" id="KW-1133">Transmembrane helix</keyword>
<dbReference type="Proteomes" id="UP000253562">
    <property type="component" value="Unassembled WGS sequence"/>
</dbReference>
<dbReference type="EMBL" id="QPEX01000034">
    <property type="protein sequence ID" value="RCS44705.1"/>
    <property type="molecule type" value="Genomic_DNA"/>
</dbReference>
<evidence type="ECO:0000313" key="3">
    <source>
        <dbReference type="Proteomes" id="UP000253562"/>
    </source>
</evidence>